<sequence>MTAIHKTIESLKLKAQQNDTGAARELAAVASKALVKQQAATAAVVAEQQKDLKSLQRELSELKAARSSGGFPWGLVLVAGSAYALYRSNPAVRTQVQGLMDQAGAQSLIEKVKSPEFIAQVKSTVQSKLGGDQADDVVSGAADSLSDAIPERPLAQIEEVAHDLTSEDIASAREVGKRDAGAS</sequence>
<evidence type="ECO:0000313" key="2">
    <source>
        <dbReference type="Proteomes" id="UP000647587"/>
    </source>
</evidence>
<evidence type="ECO:0000313" key="1">
    <source>
        <dbReference type="EMBL" id="GGK30805.1"/>
    </source>
</evidence>
<accession>A0ABQ2EXL6</accession>
<dbReference type="EMBL" id="BMPP01000010">
    <property type="protein sequence ID" value="GGK30805.1"/>
    <property type="molecule type" value="Genomic_DNA"/>
</dbReference>
<name>A0ABQ2EXL6_9DEIO</name>
<gene>
    <name evidence="1" type="ORF">GCM10008955_25760</name>
</gene>
<keyword evidence="2" id="KW-1185">Reference proteome</keyword>
<organism evidence="1 2">
    <name type="scientific">Deinococcus malanensis</name>
    <dbReference type="NCBI Taxonomy" id="1706855"/>
    <lineage>
        <taxon>Bacteria</taxon>
        <taxon>Thermotogati</taxon>
        <taxon>Deinococcota</taxon>
        <taxon>Deinococci</taxon>
        <taxon>Deinococcales</taxon>
        <taxon>Deinococcaceae</taxon>
        <taxon>Deinococcus</taxon>
    </lineage>
</organism>
<dbReference type="RefSeq" id="WP_189009304.1">
    <property type="nucleotide sequence ID" value="NZ_BMPP01000010.1"/>
</dbReference>
<proteinExistence type="predicted"/>
<comment type="caution">
    <text evidence="1">The sequence shown here is derived from an EMBL/GenBank/DDBJ whole genome shotgun (WGS) entry which is preliminary data.</text>
</comment>
<evidence type="ECO:0008006" key="3">
    <source>
        <dbReference type="Google" id="ProtNLM"/>
    </source>
</evidence>
<reference evidence="2" key="1">
    <citation type="journal article" date="2019" name="Int. J. Syst. Evol. Microbiol.">
        <title>The Global Catalogue of Microorganisms (GCM) 10K type strain sequencing project: providing services to taxonomists for standard genome sequencing and annotation.</title>
        <authorList>
            <consortium name="The Broad Institute Genomics Platform"/>
            <consortium name="The Broad Institute Genome Sequencing Center for Infectious Disease"/>
            <person name="Wu L."/>
            <person name="Ma J."/>
        </authorList>
    </citation>
    <scope>NUCLEOTIDE SEQUENCE [LARGE SCALE GENOMIC DNA]</scope>
    <source>
        <strain evidence="2">JCM 30331</strain>
    </source>
</reference>
<dbReference type="Proteomes" id="UP000647587">
    <property type="component" value="Unassembled WGS sequence"/>
</dbReference>
<protein>
    <recommendedName>
        <fullName evidence="3">DUF3618 domain-containing protein</fullName>
    </recommendedName>
</protein>